<feature type="transmembrane region" description="Helical" evidence="6">
    <location>
        <begin position="12"/>
        <end position="32"/>
    </location>
</feature>
<keyword evidence="8" id="KW-1185">Reference proteome</keyword>
<dbReference type="InterPro" id="IPR045214">
    <property type="entry name" value="Surf1/Surf4"/>
</dbReference>
<dbReference type="InterPro" id="IPR002994">
    <property type="entry name" value="Surf1/Shy1"/>
</dbReference>
<evidence type="ECO:0000256" key="3">
    <source>
        <dbReference type="ARBA" id="ARBA00022692"/>
    </source>
</evidence>
<evidence type="ECO:0000313" key="7">
    <source>
        <dbReference type="EMBL" id="RUO26783.1"/>
    </source>
</evidence>
<dbReference type="CDD" id="cd06662">
    <property type="entry name" value="SURF1"/>
    <property type="match status" value="1"/>
</dbReference>
<dbReference type="Pfam" id="PF02104">
    <property type="entry name" value="SURF1"/>
    <property type="match status" value="1"/>
</dbReference>
<sequence length="249" mass="28241">MPVLRVGRLRLHPGALLITLLAIAIMVKLGFWQIDRGQEKQSIIDNHAIGVESEAQRLNPDTIYSSNMRTDEVVRARGSFRENQYFLVDNQTFNGRVGYHVVALLESEAIDPFLLPVNLGWVSIEGSRQTLPEVSLPAGEVEIEGRVHVPAEKPFLLGEQAFSDELPMRVQYLELEKLKQHLQLPLTDFSVLLDEEADFGFPRDWPVVVMEPHRHYAYAVQWFGLAIAALVIFLVASRVKSKAKEKYPQ</sequence>
<comment type="similarity">
    <text evidence="2 6">Belongs to the SURF1 family.</text>
</comment>
<comment type="caution">
    <text evidence="7">The sequence shown here is derived from an EMBL/GenBank/DDBJ whole genome shotgun (WGS) entry which is preliminary data.</text>
</comment>
<dbReference type="OrthoDB" id="9789940at2"/>
<dbReference type="PROSITE" id="PS50895">
    <property type="entry name" value="SURF1"/>
    <property type="match status" value="1"/>
</dbReference>
<feature type="transmembrane region" description="Helical" evidence="6">
    <location>
        <begin position="216"/>
        <end position="236"/>
    </location>
</feature>
<dbReference type="RefSeq" id="WP_126803596.1">
    <property type="nucleotide sequence ID" value="NZ_PIPL01000001.1"/>
</dbReference>
<gene>
    <name evidence="7" type="ORF">CWE09_08840</name>
</gene>
<dbReference type="Proteomes" id="UP000288293">
    <property type="component" value="Unassembled WGS sequence"/>
</dbReference>
<evidence type="ECO:0000256" key="5">
    <source>
        <dbReference type="ARBA" id="ARBA00023136"/>
    </source>
</evidence>
<dbReference type="GO" id="GO:0005886">
    <property type="term" value="C:plasma membrane"/>
    <property type="evidence" value="ECO:0007669"/>
    <property type="project" value="UniProtKB-SubCell"/>
</dbReference>
<proteinExistence type="inferred from homology"/>
<comment type="subcellular location">
    <subcellularLocation>
        <location evidence="6">Cell membrane</location>
        <topology evidence="6">Multi-pass membrane protein</topology>
    </subcellularLocation>
    <subcellularLocation>
        <location evidence="1">Membrane</location>
    </subcellularLocation>
</comment>
<keyword evidence="6" id="KW-1003">Cell membrane</keyword>
<evidence type="ECO:0000256" key="1">
    <source>
        <dbReference type="ARBA" id="ARBA00004370"/>
    </source>
</evidence>
<dbReference type="EMBL" id="PIPL01000001">
    <property type="protein sequence ID" value="RUO26783.1"/>
    <property type="molecule type" value="Genomic_DNA"/>
</dbReference>
<protein>
    <recommendedName>
        <fullName evidence="6">SURF1-like protein</fullName>
    </recommendedName>
</protein>
<organism evidence="7 8">
    <name type="scientific">Aliidiomarina minuta</name>
    <dbReference type="NCBI Taxonomy" id="880057"/>
    <lineage>
        <taxon>Bacteria</taxon>
        <taxon>Pseudomonadati</taxon>
        <taxon>Pseudomonadota</taxon>
        <taxon>Gammaproteobacteria</taxon>
        <taxon>Alteromonadales</taxon>
        <taxon>Idiomarinaceae</taxon>
        <taxon>Aliidiomarina</taxon>
    </lineage>
</organism>
<evidence type="ECO:0000256" key="6">
    <source>
        <dbReference type="RuleBase" id="RU363076"/>
    </source>
</evidence>
<accession>A0A432W9F2</accession>
<name>A0A432W9F2_9GAMM</name>
<dbReference type="PANTHER" id="PTHR23427:SF2">
    <property type="entry name" value="SURFEIT LOCUS PROTEIN 1"/>
    <property type="match status" value="1"/>
</dbReference>
<keyword evidence="4 6" id="KW-1133">Transmembrane helix</keyword>
<evidence type="ECO:0000313" key="8">
    <source>
        <dbReference type="Proteomes" id="UP000288293"/>
    </source>
</evidence>
<keyword evidence="3 6" id="KW-0812">Transmembrane</keyword>
<dbReference type="PANTHER" id="PTHR23427">
    <property type="entry name" value="SURFEIT LOCUS PROTEIN"/>
    <property type="match status" value="1"/>
</dbReference>
<reference evidence="7 8" key="1">
    <citation type="journal article" date="2011" name="Front. Microbiol.">
        <title>Genomic signatures of strain selection and enhancement in Bacillus atrophaeus var. globigii, a historical biowarfare simulant.</title>
        <authorList>
            <person name="Gibbons H.S."/>
            <person name="Broomall S.M."/>
            <person name="McNew L.A."/>
            <person name="Daligault H."/>
            <person name="Chapman C."/>
            <person name="Bruce D."/>
            <person name="Karavis M."/>
            <person name="Krepps M."/>
            <person name="McGregor P.A."/>
            <person name="Hong C."/>
            <person name="Park K.H."/>
            <person name="Akmal A."/>
            <person name="Feldman A."/>
            <person name="Lin J.S."/>
            <person name="Chang W.E."/>
            <person name="Higgs B.W."/>
            <person name="Demirev P."/>
            <person name="Lindquist J."/>
            <person name="Liem A."/>
            <person name="Fochler E."/>
            <person name="Read T.D."/>
            <person name="Tapia R."/>
            <person name="Johnson S."/>
            <person name="Bishop-Lilly K.A."/>
            <person name="Detter C."/>
            <person name="Han C."/>
            <person name="Sozhamannan S."/>
            <person name="Rosenzweig C.N."/>
            <person name="Skowronski E.W."/>
        </authorList>
    </citation>
    <scope>NUCLEOTIDE SEQUENCE [LARGE SCALE GENOMIC DNA]</scope>
    <source>
        <strain evidence="7 8">MLST1</strain>
    </source>
</reference>
<evidence type="ECO:0000256" key="2">
    <source>
        <dbReference type="ARBA" id="ARBA00007165"/>
    </source>
</evidence>
<dbReference type="AlphaFoldDB" id="A0A432W9F2"/>
<evidence type="ECO:0000256" key="4">
    <source>
        <dbReference type="ARBA" id="ARBA00022989"/>
    </source>
</evidence>
<keyword evidence="5 6" id="KW-0472">Membrane</keyword>